<evidence type="ECO:0000313" key="4">
    <source>
        <dbReference type="Proteomes" id="UP000070412"/>
    </source>
</evidence>
<protein>
    <submittedName>
        <fullName evidence="2 3">Uncharacterized protein</fullName>
    </submittedName>
</protein>
<organism evidence="2">
    <name type="scientific">Sarcoptes scabiei</name>
    <name type="common">Itch mite</name>
    <name type="synonym">Acarus scabiei</name>
    <dbReference type="NCBI Taxonomy" id="52283"/>
    <lineage>
        <taxon>Eukaryota</taxon>
        <taxon>Metazoa</taxon>
        <taxon>Ecdysozoa</taxon>
        <taxon>Arthropoda</taxon>
        <taxon>Chelicerata</taxon>
        <taxon>Arachnida</taxon>
        <taxon>Acari</taxon>
        <taxon>Acariformes</taxon>
        <taxon>Sarcoptiformes</taxon>
        <taxon>Astigmata</taxon>
        <taxon>Psoroptidia</taxon>
        <taxon>Sarcoptoidea</taxon>
        <taxon>Sarcoptidae</taxon>
        <taxon>Sarcoptinae</taxon>
        <taxon>Sarcoptes</taxon>
    </lineage>
</organism>
<feature type="chain" id="PRO_5038259386" evidence="1">
    <location>
        <begin position="20"/>
        <end position="167"/>
    </location>
</feature>
<name>A0A834RFW5_SARSC</name>
<dbReference type="EMBL" id="WVUK01000052">
    <property type="protein sequence ID" value="KAF7494752.1"/>
    <property type="molecule type" value="Genomic_DNA"/>
</dbReference>
<proteinExistence type="predicted"/>
<sequence>MLLLQLLTILSLIISHSFGHSLRSNKKGQSYQIYPDPEFDDDDKNEYVEEILLYNSDKEVTTIGSILDEQAETKKPTRQQTKQQLSEWGELILEILRSINDTADEQKCLKYRDRINDVCLEKYLQRSRQRIEWNFEDETLNDCFRLLMPNKFAVNFVKSIFVVWFQV</sequence>
<dbReference type="EnsemblMetazoa" id="SSS_6598s_mrna">
    <property type="protein sequence ID" value="KAF7494752.1"/>
    <property type="gene ID" value="SSS_6598"/>
</dbReference>
<evidence type="ECO:0000313" key="2">
    <source>
        <dbReference type="EMBL" id="KAF7494752.1"/>
    </source>
</evidence>
<dbReference type="AlphaFoldDB" id="A0A834RFW5"/>
<feature type="signal peptide" evidence="1">
    <location>
        <begin position="1"/>
        <end position="19"/>
    </location>
</feature>
<accession>A0A834RFW5</accession>
<dbReference type="Proteomes" id="UP000070412">
    <property type="component" value="Unassembled WGS sequence"/>
</dbReference>
<keyword evidence="1" id="KW-0732">Signal</keyword>
<evidence type="ECO:0000313" key="3">
    <source>
        <dbReference type="EnsemblMetazoa" id="KAF7494752.1"/>
    </source>
</evidence>
<evidence type="ECO:0000256" key="1">
    <source>
        <dbReference type="SAM" id="SignalP"/>
    </source>
</evidence>
<reference evidence="2" key="2">
    <citation type="submission" date="2020-01" db="EMBL/GenBank/DDBJ databases">
        <authorList>
            <person name="Korhonen P.K.K."/>
            <person name="Guangxu M.G."/>
            <person name="Wang T.W."/>
            <person name="Stroehlein A.J.S."/>
            <person name="Young N.D."/>
            <person name="Ang C.-S.A."/>
            <person name="Fernando D.W.F."/>
            <person name="Lu H.L."/>
            <person name="Taylor S.T."/>
            <person name="Ehtesham M.E.M."/>
            <person name="Najaraj S.H.N."/>
            <person name="Harsha G.H.G."/>
            <person name="Madugundu A.M."/>
            <person name="Renuse S.R."/>
            <person name="Holt D.H."/>
            <person name="Pandey A.P."/>
            <person name="Papenfuss A.P."/>
            <person name="Gasser R.B.G."/>
            <person name="Fischer K.F."/>
        </authorList>
    </citation>
    <scope>NUCLEOTIDE SEQUENCE</scope>
    <source>
        <strain evidence="2">SSS_KF_BRIS2020</strain>
    </source>
</reference>
<reference evidence="4" key="1">
    <citation type="journal article" date="2020" name="PLoS Negl. Trop. Dis.">
        <title>High-quality nuclear genome for Sarcoptes scabiei-A critical resource for a neglected parasite.</title>
        <authorList>
            <person name="Korhonen P.K."/>
            <person name="Gasser R.B."/>
            <person name="Ma G."/>
            <person name="Wang T."/>
            <person name="Stroehlein A.J."/>
            <person name="Young N.D."/>
            <person name="Ang C.S."/>
            <person name="Fernando D.D."/>
            <person name="Lu H.C."/>
            <person name="Taylor S."/>
            <person name="Reynolds S.L."/>
            <person name="Mofiz E."/>
            <person name="Najaraj S.H."/>
            <person name="Gowda H."/>
            <person name="Madugundu A."/>
            <person name="Renuse S."/>
            <person name="Holt D."/>
            <person name="Pandey A."/>
            <person name="Papenfuss A.T."/>
            <person name="Fischer K."/>
        </authorList>
    </citation>
    <scope>NUCLEOTIDE SEQUENCE [LARGE SCALE GENOMIC DNA]</scope>
</reference>
<keyword evidence="4" id="KW-1185">Reference proteome</keyword>
<reference evidence="3" key="3">
    <citation type="submission" date="2022-06" db="UniProtKB">
        <authorList>
            <consortium name="EnsemblMetazoa"/>
        </authorList>
    </citation>
    <scope>IDENTIFICATION</scope>
</reference>
<gene>
    <name evidence="2" type="ORF">SSS_6598</name>
</gene>